<feature type="region of interest" description="Disordered" evidence="1">
    <location>
        <begin position="65"/>
        <end position="103"/>
    </location>
</feature>
<gene>
    <name evidence="2" type="ORF">EPH_0007070</name>
</gene>
<dbReference type="VEuPathDB" id="ToxoDB:EPH_0007070"/>
<dbReference type="EMBL" id="HG691361">
    <property type="protein sequence ID" value="CDI76522.1"/>
    <property type="molecule type" value="Genomic_DNA"/>
</dbReference>
<reference evidence="2" key="2">
    <citation type="submission" date="2013-10" db="EMBL/GenBank/DDBJ databases">
        <authorList>
            <person name="Aslett M."/>
        </authorList>
    </citation>
    <scope>NUCLEOTIDE SEQUENCE [LARGE SCALE GENOMIC DNA]</scope>
    <source>
        <strain evidence="2">Houghton</strain>
    </source>
</reference>
<reference evidence="2" key="1">
    <citation type="submission" date="2013-10" db="EMBL/GenBank/DDBJ databases">
        <title>Genomic analysis of the causative agents of coccidiosis in chickens.</title>
        <authorList>
            <person name="Reid A.J."/>
            <person name="Blake D."/>
            <person name="Billington K."/>
            <person name="Browne H."/>
            <person name="Dunn M."/>
            <person name="Hung S."/>
            <person name="Kawahara F."/>
            <person name="Miranda-Saavedra D."/>
            <person name="Mourier T."/>
            <person name="Nagra H."/>
            <person name="Otto T.D."/>
            <person name="Rawlings N."/>
            <person name="Sanchez A."/>
            <person name="Sanders M."/>
            <person name="Subramaniam C."/>
            <person name="Tay Y."/>
            <person name="Dear P."/>
            <person name="Doerig C."/>
            <person name="Gruber A."/>
            <person name="Parkinson J."/>
            <person name="Shirley M."/>
            <person name="Wan K.L."/>
            <person name="Berriman M."/>
            <person name="Tomley F."/>
            <person name="Pain A."/>
        </authorList>
    </citation>
    <scope>NUCLEOTIDE SEQUENCE [LARGE SCALE GENOMIC DNA]</scope>
    <source>
        <strain evidence="2">Houghton</strain>
    </source>
</reference>
<accession>U6GAJ9</accession>
<feature type="region of interest" description="Disordered" evidence="1">
    <location>
        <begin position="181"/>
        <end position="208"/>
    </location>
</feature>
<feature type="compositionally biased region" description="Low complexity" evidence="1">
    <location>
        <begin position="76"/>
        <end position="94"/>
    </location>
</feature>
<protein>
    <submittedName>
        <fullName evidence="2">Uncharacterized protein</fullName>
    </submittedName>
</protein>
<feature type="compositionally biased region" description="Low complexity" evidence="1">
    <location>
        <begin position="125"/>
        <end position="145"/>
    </location>
</feature>
<evidence type="ECO:0000313" key="3">
    <source>
        <dbReference type="Proteomes" id="UP000018201"/>
    </source>
</evidence>
<sequence>MLRLPQSSASPKVPRIPVERQPLRVPKASQPTHAISCNGKLPTGAKNQAAPSAARVPALFQGGIGCKKGGDLNAAPSSLRSSPSTDRSTSSSSPKNQAAPSAATVPALFQGGIGCKKGGDLNAAPSSLRSSPSTDRSTSSSSSSSKNYYSRFESQQLEYPQSSSLLDVSEAQGKVLQRDRLEEHEGQQDAGLPHSQMQQNSSSGCCSSISSSSGGGSSGCICIGGSTEGMGRSNYRLQAHACPPLSLMYLRLGEAPQLTQEVERKLRALIGFVDSNASLQKQQRQTEYTVAVVLYIQRPKAFGFLSSSPQRQQHQQQQQQQQQHFKECLRREMKQQQEVEKAIRRVLFAIVDMATARQFHLPPPSVSHHLYGYDIVLSSNQAPLLGDWALQLPQGVRLL</sequence>
<feature type="region of interest" description="Disordered" evidence="1">
    <location>
        <begin position="1"/>
        <end position="53"/>
    </location>
</feature>
<proteinExistence type="predicted"/>
<evidence type="ECO:0000256" key="1">
    <source>
        <dbReference type="SAM" id="MobiDB-lite"/>
    </source>
</evidence>
<name>U6GAJ9_9EIME</name>
<dbReference type="OrthoDB" id="347892at2759"/>
<feature type="region of interest" description="Disordered" evidence="1">
    <location>
        <begin position="120"/>
        <end position="147"/>
    </location>
</feature>
<dbReference type="AlphaFoldDB" id="U6GAJ9"/>
<keyword evidence="3" id="KW-1185">Reference proteome</keyword>
<organism evidence="2 3">
    <name type="scientific">Eimeria praecox</name>
    <dbReference type="NCBI Taxonomy" id="51316"/>
    <lineage>
        <taxon>Eukaryota</taxon>
        <taxon>Sar</taxon>
        <taxon>Alveolata</taxon>
        <taxon>Apicomplexa</taxon>
        <taxon>Conoidasida</taxon>
        <taxon>Coccidia</taxon>
        <taxon>Eucoccidiorida</taxon>
        <taxon>Eimeriorina</taxon>
        <taxon>Eimeriidae</taxon>
        <taxon>Eimeria</taxon>
    </lineage>
</organism>
<dbReference type="Proteomes" id="UP000018201">
    <property type="component" value="Unassembled WGS sequence"/>
</dbReference>
<feature type="compositionally biased region" description="Polar residues" evidence="1">
    <location>
        <begin position="1"/>
        <end position="10"/>
    </location>
</feature>
<evidence type="ECO:0000313" key="2">
    <source>
        <dbReference type="EMBL" id="CDI76522.1"/>
    </source>
</evidence>